<organism evidence="1 2">
    <name type="scientific">[Actinomadura] parvosata subsp. kistnae</name>
    <dbReference type="NCBI Taxonomy" id="1909395"/>
    <lineage>
        <taxon>Bacteria</taxon>
        <taxon>Bacillati</taxon>
        <taxon>Actinomycetota</taxon>
        <taxon>Actinomycetes</taxon>
        <taxon>Streptosporangiales</taxon>
        <taxon>Streptosporangiaceae</taxon>
        <taxon>Nonomuraea</taxon>
    </lineage>
</organism>
<evidence type="ECO:0000313" key="2">
    <source>
        <dbReference type="Proteomes" id="UP000190797"/>
    </source>
</evidence>
<proteinExistence type="predicted"/>
<dbReference type="OrthoDB" id="342444at2"/>
<keyword evidence="2" id="KW-1185">Reference proteome</keyword>
<accession>A0A1U9ZZB2</accession>
<dbReference type="KEGG" id="noa:BKM31_19110"/>
<evidence type="ECO:0000313" key="1">
    <source>
        <dbReference type="EMBL" id="AQZ63291.1"/>
    </source>
</evidence>
<dbReference type="Proteomes" id="UP000190797">
    <property type="component" value="Chromosome"/>
</dbReference>
<dbReference type="AlphaFoldDB" id="A0A1U9ZZB2"/>
<reference evidence="2" key="1">
    <citation type="journal article" date="2017" name="Med. Chem. Commun.">
        <title>Nonomuraea sp. ATCC 55076 harbours the largest actinomycete chromosome to date and the kistamicin biosynthetic gene cluster.</title>
        <authorList>
            <person name="Nazari B."/>
            <person name="Forneris C.C."/>
            <person name="Gibson M.I."/>
            <person name="Moon K."/>
            <person name="Schramma K.R."/>
            <person name="Seyedsayamdost M.R."/>
        </authorList>
    </citation>
    <scope>NUCLEOTIDE SEQUENCE [LARGE SCALE GENOMIC DNA]</scope>
    <source>
        <strain evidence="2">ATCC 55076</strain>
    </source>
</reference>
<gene>
    <name evidence="1" type="ORF">BKM31_19110</name>
</gene>
<dbReference type="Gene3D" id="3.40.630.30">
    <property type="match status" value="1"/>
</dbReference>
<dbReference type="STRING" id="1909395.BKM31_19110"/>
<sequence length="155" mass="17578">MDINAAMGGLLDHLERVRESFEELHLLLVDGDNRIVAAGWGVPVRWNGNVEDLPPTLKARYPLTPMSRFMTRTRPDGAPLDPWLRTHHRMGAWMSCPAERSMVMTGSAADWEKWADMSFPESGSYVVPGALVPVMIDRQHDRGELVESNVWVQRR</sequence>
<dbReference type="EMBL" id="CP017717">
    <property type="protein sequence ID" value="AQZ63291.1"/>
    <property type="molecule type" value="Genomic_DNA"/>
</dbReference>
<dbReference type="RefSeq" id="WP_080039469.1">
    <property type="nucleotide sequence ID" value="NZ_CP017717.1"/>
</dbReference>
<name>A0A1U9ZZB2_9ACTN</name>
<protein>
    <submittedName>
        <fullName evidence="1">Uncharacterized protein</fullName>
    </submittedName>
</protein>